<feature type="domain" description="Tyrosine specific protein phosphatases" evidence="5">
    <location>
        <begin position="115"/>
        <end position="176"/>
    </location>
</feature>
<dbReference type="InterPro" id="IPR016130">
    <property type="entry name" value="Tyr_Pase_AS"/>
</dbReference>
<dbReference type="GO" id="GO:0008579">
    <property type="term" value="F:JUN kinase phosphatase activity"/>
    <property type="evidence" value="ECO:0007669"/>
    <property type="project" value="TreeGrafter"/>
</dbReference>
<accession>A0A6A6WH47</accession>
<organism evidence="6 7">
    <name type="scientific">Pseudovirgaria hyperparasitica</name>
    <dbReference type="NCBI Taxonomy" id="470096"/>
    <lineage>
        <taxon>Eukaryota</taxon>
        <taxon>Fungi</taxon>
        <taxon>Dikarya</taxon>
        <taxon>Ascomycota</taxon>
        <taxon>Pezizomycotina</taxon>
        <taxon>Dothideomycetes</taxon>
        <taxon>Dothideomycetes incertae sedis</taxon>
        <taxon>Acrospermales</taxon>
        <taxon>Acrospermaceae</taxon>
        <taxon>Pseudovirgaria</taxon>
    </lineage>
</organism>
<dbReference type="SMART" id="SM00195">
    <property type="entry name" value="DSPc"/>
    <property type="match status" value="1"/>
</dbReference>
<dbReference type="GeneID" id="54480771"/>
<dbReference type="Gene3D" id="3.90.190.10">
    <property type="entry name" value="Protein tyrosine phosphatase superfamily"/>
    <property type="match status" value="1"/>
</dbReference>
<feature type="domain" description="Tyrosine-protein phosphatase" evidence="4">
    <location>
        <begin position="23"/>
        <end position="198"/>
    </location>
</feature>
<dbReference type="PANTHER" id="PTHR46377">
    <property type="entry name" value="DUAL SPECIFICITY PROTEIN PHOSPHATASE 19"/>
    <property type="match status" value="1"/>
</dbReference>
<evidence type="ECO:0000259" key="4">
    <source>
        <dbReference type="PROSITE" id="PS50054"/>
    </source>
</evidence>
<dbReference type="PROSITE" id="PS00383">
    <property type="entry name" value="TYR_PHOSPHATASE_1"/>
    <property type="match status" value="1"/>
</dbReference>
<evidence type="ECO:0000256" key="1">
    <source>
        <dbReference type="ARBA" id="ARBA00022801"/>
    </source>
</evidence>
<name>A0A6A6WH47_9PEZI</name>
<dbReference type="Pfam" id="PF00782">
    <property type="entry name" value="DSPc"/>
    <property type="match status" value="1"/>
</dbReference>
<dbReference type="SUPFAM" id="SSF52799">
    <property type="entry name" value="(Phosphotyrosine protein) phosphatases II"/>
    <property type="match status" value="1"/>
</dbReference>
<dbReference type="OrthoDB" id="10252009at2759"/>
<sequence>MTTPILLNADWVDNPGPASAHITPIKAIPGLFISGRRFAFSSSATTDCLETHHISHILAVLEPHERPPYSPTIRATCTFKHVPVADDPFADLLSHFADCCAFIHSALARHQSSPDSVTDESNDSSTTKDPDPNPIHGVLVHCRAGISRSGAVIVAYLMWSRGLTYAAALDLARESRDVITPNEGFVRQLRVWEECGCAIRGEEDGVEKGVFVEWRREREGRLAVMGEEELNRERVRAMVGVAVGIMARPGRVLEGVRRQGEGEGEVEIGEEA</sequence>
<dbReference type="InterPro" id="IPR000340">
    <property type="entry name" value="Dual-sp_phosphatase_cat-dom"/>
</dbReference>
<dbReference type="Proteomes" id="UP000799437">
    <property type="component" value="Unassembled WGS sequence"/>
</dbReference>
<evidence type="ECO:0000256" key="3">
    <source>
        <dbReference type="SAM" id="MobiDB-lite"/>
    </source>
</evidence>
<gene>
    <name evidence="6" type="ORF">EJ05DRAFT_198447</name>
</gene>
<keyword evidence="1" id="KW-0378">Hydrolase</keyword>
<dbReference type="InterPro" id="IPR000387">
    <property type="entry name" value="Tyr_Pase_dom"/>
</dbReference>
<dbReference type="PANTHER" id="PTHR46377:SF1">
    <property type="entry name" value="DUAL SPECIFICITY PROTEIN PHOSPHATASE 19"/>
    <property type="match status" value="1"/>
</dbReference>
<dbReference type="EMBL" id="ML996566">
    <property type="protein sequence ID" value="KAF2762132.1"/>
    <property type="molecule type" value="Genomic_DNA"/>
</dbReference>
<evidence type="ECO:0000313" key="6">
    <source>
        <dbReference type="EMBL" id="KAF2762132.1"/>
    </source>
</evidence>
<dbReference type="GO" id="GO:0005737">
    <property type="term" value="C:cytoplasm"/>
    <property type="evidence" value="ECO:0007669"/>
    <property type="project" value="TreeGrafter"/>
</dbReference>
<proteinExistence type="predicted"/>
<reference evidence="6" key="1">
    <citation type="journal article" date="2020" name="Stud. Mycol.">
        <title>101 Dothideomycetes genomes: a test case for predicting lifestyles and emergence of pathogens.</title>
        <authorList>
            <person name="Haridas S."/>
            <person name="Albert R."/>
            <person name="Binder M."/>
            <person name="Bloem J."/>
            <person name="Labutti K."/>
            <person name="Salamov A."/>
            <person name="Andreopoulos B."/>
            <person name="Baker S."/>
            <person name="Barry K."/>
            <person name="Bills G."/>
            <person name="Bluhm B."/>
            <person name="Cannon C."/>
            <person name="Castanera R."/>
            <person name="Culley D."/>
            <person name="Daum C."/>
            <person name="Ezra D."/>
            <person name="Gonzalez J."/>
            <person name="Henrissat B."/>
            <person name="Kuo A."/>
            <person name="Liang C."/>
            <person name="Lipzen A."/>
            <person name="Lutzoni F."/>
            <person name="Magnuson J."/>
            <person name="Mondo S."/>
            <person name="Nolan M."/>
            <person name="Ohm R."/>
            <person name="Pangilinan J."/>
            <person name="Park H.-J."/>
            <person name="Ramirez L."/>
            <person name="Alfaro M."/>
            <person name="Sun H."/>
            <person name="Tritt A."/>
            <person name="Yoshinaga Y."/>
            <person name="Zwiers L.-H."/>
            <person name="Turgeon B."/>
            <person name="Goodwin S."/>
            <person name="Spatafora J."/>
            <person name="Crous P."/>
            <person name="Grigoriev I."/>
        </authorList>
    </citation>
    <scope>NUCLEOTIDE SEQUENCE</scope>
    <source>
        <strain evidence="6">CBS 121739</strain>
    </source>
</reference>
<protein>
    <submittedName>
        <fullName evidence="6">Phosphatases II</fullName>
    </submittedName>
</protein>
<dbReference type="PROSITE" id="PS50054">
    <property type="entry name" value="TYR_PHOSPHATASE_DUAL"/>
    <property type="match status" value="1"/>
</dbReference>
<dbReference type="RefSeq" id="XP_033604583.1">
    <property type="nucleotide sequence ID" value="XM_033739717.1"/>
</dbReference>
<dbReference type="CDD" id="cd14498">
    <property type="entry name" value="DSP"/>
    <property type="match status" value="1"/>
</dbReference>
<evidence type="ECO:0000259" key="5">
    <source>
        <dbReference type="PROSITE" id="PS50056"/>
    </source>
</evidence>
<evidence type="ECO:0000313" key="7">
    <source>
        <dbReference type="Proteomes" id="UP000799437"/>
    </source>
</evidence>
<dbReference type="AlphaFoldDB" id="A0A6A6WH47"/>
<keyword evidence="2" id="KW-0904">Protein phosphatase</keyword>
<dbReference type="InterPro" id="IPR029021">
    <property type="entry name" value="Prot-tyrosine_phosphatase-like"/>
</dbReference>
<dbReference type="PROSITE" id="PS50056">
    <property type="entry name" value="TYR_PHOSPHATASE_2"/>
    <property type="match status" value="1"/>
</dbReference>
<feature type="region of interest" description="Disordered" evidence="3">
    <location>
        <begin position="112"/>
        <end position="134"/>
    </location>
</feature>
<dbReference type="InterPro" id="IPR020422">
    <property type="entry name" value="TYR_PHOSPHATASE_DUAL_dom"/>
</dbReference>
<evidence type="ECO:0000256" key="2">
    <source>
        <dbReference type="ARBA" id="ARBA00022912"/>
    </source>
</evidence>
<keyword evidence="7" id="KW-1185">Reference proteome</keyword>